<dbReference type="AlphaFoldDB" id="A0AAQ3NK36"/>
<sequence>MQEYTCNTAGNTNKVIENYEQEKCEMAFSKNFILYSFVHNFPNTFSVKQINQLAAAESRANIRSKPSNVTPPFLSPPPRCIIALMSSSVAGKPAQAIYVLRSWWLSLPSPSLSMTLNTSSMAPLPTGIVSAFPVTTRSNSSYSTNPSLFVSATVIIAPINSSPPVTPP</sequence>
<protein>
    <submittedName>
        <fullName evidence="1">Uncharacterized protein</fullName>
    </submittedName>
</protein>
<proteinExistence type="predicted"/>
<evidence type="ECO:0000313" key="1">
    <source>
        <dbReference type="EMBL" id="WVZ11849.1"/>
    </source>
</evidence>
<evidence type="ECO:0000313" key="2">
    <source>
        <dbReference type="Proteomes" id="UP001374535"/>
    </source>
</evidence>
<gene>
    <name evidence="1" type="ORF">V8G54_016379</name>
</gene>
<dbReference type="Proteomes" id="UP001374535">
    <property type="component" value="Chromosome 5"/>
</dbReference>
<accession>A0AAQ3NK36</accession>
<dbReference type="EMBL" id="CP144696">
    <property type="protein sequence ID" value="WVZ11849.1"/>
    <property type="molecule type" value="Genomic_DNA"/>
</dbReference>
<reference evidence="1 2" key="1">
    <citation type="journal article" date="2023" name="Life. Sci Alliance">
        <title>Evolutionary insights into 3D genome organization and epigenetic landscape of Vigna mungo.</title>
        <authorList>
            <person name="Junaid A."/>
            <person name="Singh B."/>
            <person name="Bhatia S."/>
        </authorList>
    </citation>
    <scope>NUCLEOTIDE SEQUENCE [LARGE SCALE GENOMIC DNA]</scope>
    <source>
        <strain evidence="1">Urdbean</strain>
    </source>
</reference>
<name>A0AAQ3NK36_VIGMU</name>
<organism evidence="1 2">
    <name type="scientific">Vigna mungo</name>
    <name type="common">Black gram</name>
    <name type="synonym">Phaseolus mungo</name>
    <dbReference type="NCBI Taxonomy" id="3915"/>
    <lineage>
        <taxon>Eukaryota</taxon>
        <taxon>Viridiplantae</taxon>
        <taxon>Streptophyta</taxon>
        <taxon>Embryophyta</taxon>
        <taxon>Tracheophyta</taxon>
        <taxon>Spermatophyta</taxon>
        <taxon>Magnoliopsida</taxon>
        <taxon>eudicotyledons</taxon>
        <taxon>Gunneridae</taxon>
        <taxon>Pentapetalae</taxon>
        <taxon>rosids</taxon>
        <taxon>fabids</taxon>
        <taxon>Fabales</taxon>
        <taxon>Fabaceae</taxon>
        <taxon>Papilionoideae</taxon>
        <taxon>50 kb inversion clade</taxon>
        <taxon>NPAAA clade</taxon>
        <taxon>indigoferoid/millettioid clade</taxon>
        <taxon>Phaseoleae</taxon>
        <taxon>Vigna</taxon>
    </lineage>
</organism>
<keyword evidence="2" id="KW-1185">Reference proteome</keyword>